<evidence type="ECO:0000256" key="6">
    <source>
        <dbReference type="PIRSR" id="PIRSR602848-1"/>
    </source>
</evidence>
<evidence type="ECO:0000256" key="1">
    <source>
        <dbReference type="ARBA" id="ARBA00004123"/>
    </source>
</evidence>
<dbReference type="GO" id="GO:0046872">
    <property type="term" value="F:metal ion binding"/>
    <property type="evidence" value="ECO:0007669"/>
    <property type="project" value="UniProtKB-KW"/>
</dbReference>
<dbReference type="FunFam" id="1.20.58.200:FF:000001">
    <property type="entry name" value="Translin-associated factor X"/>
    <property type="match status" value="1"/>
</dbReference>
<dbReference type="OrthoDB" id="31005at2759"/>
<protein>
    <submittedName>
        <fullName evidence="8">Translin-associated protein X</fullName>
    </submittedName>
</protein>
<evidence type="ECO:0000313" key="9">
    <source>
        <dbReference type="Proteomes" id="UP000499080"/>
    </source>
</evidence>
<accession>A0A4Y2TFZ2</accession>
<sequence>MNFRGRRGTGPRKQKRPNETNMDVNEDSSPVAKLFKTYQIELDTRYDKYERLVKKSRDLTIESKRIIFLLHRVSSDSNKDEILKEAENRLNDLFKDVISGISLELSKREFYQFLRAFSPGLQEFVEAISFYYYLKHEKLVHIGEIHNPDFVQKSSEVPAENKSPESGLPLSALLTPTDFILGIADLTGELMRKCINSVAAGDIEEPFKLCNVLQSIYEALCSFNYNRELKRKLMVLKSSTQKVENACYAIKIRGSEIPKHMLTDFFSNEEEFKDNIDCDV</sequence>
<dbReference type="CDD" id="cd14820">
    <property type="entry name" value="TRAX"/>
    <property type="match status" value="1"/>
</dbReference>
<feature type="binding site" evidence="6">
    <location>
        <position position="189"/>
    </location>
    <ligand>
        <name>Mg(2+)</name>
        <dbReference type="ChEBI" id="CHEBI:18420"/>
    </ligand>
</feature>
<keyword evidence="4" id="KW-0963">Cytoplasm</keyword>
<feature type="binding site" evidence="6">
    <location>
        <position position="126"/>
    </location>
    <ligand>
        <name>Mg(2+)</name>
        <dbReference type="ChEBI" id="CHEBI:18420"/>
    </ligand>
</feature>
<dbReference type="PANTHER" id="PTHR10741">
    <property type="entry name" value="TRANSLIN AND TRANSLIN ASSOCIATED PROTEIN X"/>
    <property type="match status" value="1"/>
</dbReference>
<keyword evidence="9" id="KW-1185">Reference proteome</keyword>
<dbReference type="GO" id="GO:0005634">
    <property type="term" value="C:nucleus"/>
    <property type="evidence" value="ECO:0007669"/>
    <property type="project" value="UniProtKB-SubCell"/>
</dbReference>
<keyword evidence="6" id="KW-0460">Magnesium</keyword>
<reference evidence="8 9" key="1">
    <citation type="journal article" date="2019" name="Sci. Rep.">
        <title>Orb-weaving spider Araneus ventricosus genome elucidates the spidroin gene catalogue.</title>
        <authorList>
            <person name="Kono N."/>
            <person name="Nakamura H."/>
            <person name="Ohtoshi R."/>
            <person name="Moran D.A.P."/>
            <person name="Shinohara A."/>
            <person name="Yoshida Y."/>
            <person name="Fujiwara M."/>
            <person name="Mori M."/>
            <person name="Tomita M."/>
            <person name="Arakawa K."/>
        </authorList>
    </citation>
    <scope>NUCLEOTIDE SEQUENCE [LARGE SCALE GENOMIC DNA]</scope>
</reference>
<dbReference type="Proteomes" id="UP000499080">
    <property type="component" value="Unassembled WGS sequence"/>
</dbReference>
<feature type="compositionally biased region" description="Basic residues" evidence="7">
    <location>
        <begin position="1"/>
        <end position="15"/>
    </location>
</feature>
<keyword evidence="6" id="KW-0479">Metal-binding</keyword>
<dbReference type="InterPro" id="IPR016068">
    <property type="entry name" value="Translin_N"/>
</dbReference>
<organism evidence="8 9">
    <name type="scientific">Araneus ventricosus</name>
    <name type="common">Orbweaver spider</name>
    <name type="synonym">Epeira ventricosa</name>
    <dbReference type="NCBI Taxonomy" id="182803"/>
    <lineage>
        <taxon>Eukaryota</taxon>
        <taxon>Metazoa</taxon>
        <taxon>Ecdysozoa</taxon>
        <taxon>Arthropoda</taxon>
        <taxon>Chelicerata</taxon>
        <taxon>Arachnida</taxon>
        <taxon>Araneae</taxon>
        <taxon>Araneomorphae</taxon>
        <taxon>Entelegynae</taxon>
        <taxon>Araneoidea</taxon>
        <taxon>Araneidae</taxon>
        <taxon>Araneus</taxon>
    </lineage>
</organism>
<dbReference type="GO" id="GO:0005737">
    <property type="term" value="C:cytoplasm"/>
    <property type="evidence" value="ECO:0007669"/>
    <property type="project" value="UniProtKB-SubCell"/>
</dbReference>
<gene>
    <name evidence="8" type="primary">TSNAX</name>
    <name evidence="8" type="ORF">AVEN_12135_1</name>
</gene>
<name>A0A4Y2TFZ2_ARAVE</name>
<feature type="region of interest" description="Disordered" evidence="7">
    <location>
        <begin position="1"/>
        <end position="26"/>
    </location>
</feature>
<dbReference type="AlphaFoldDB" id="A0A4Y2TFZ2"/>
<dbReference type="InterPro" id="IPR016069">
    <property type="entry name" value="Translin_C"/>
</dbReference>
<comment type="subcellular location">
    <subcellularLocation>
        <location evidence="2">Cytoplasm</location>
    </subcellularLocation>
    <subcellularLocation>
        <location evidence="1">Nucleus</location>
    </subcellularLocation>
</comment>
<dbReference type="Gene3D" id="1.20.58.200">
    <property type="entry name" value="Translin, domain 2"/>
    <property type="match status" value="1"/>
</dbReference>
<evidence type="ECO:0000256" key="4">
    <source>
        <dbReference type="ARBA" id="ARBA00022490"/>
    </source>
</evidence>
<dbReference type="Gene3D" id="1.20.58.190">
    <property type="entry name" value="Translin, domain 1"/>
    <property type="match status" value="1"/>
</dbReference>
<keyword evidence="5" id="KW-0539">Nucleus</keyword>
<dbReference type="EMBL" id="BGPR01028404">
    <property type="protein sequence ID" value="GBN99544.1"/>
    <property type="molecule type" value="Genomic_DNA"/>
</dbReference>
<evidence type="ECO:0000256" key="2">
    <source>
        <dbReference type="ARBA" id="ARBA00004496"/>
    </source>
</evidence>
<comment type="similarity">
    <text evidence="3">Belongs to the translin family.</text>
</comment>
<evidence type="ECO:0000256" key="5">
    <source>
        <dbReference type="ARBA" id="ARBA00023242"/>
    </source>
</evidence>
<evidence type="ECO:0000256" key="3">
    <source>
        <dbReference type="ARBA" id="ARBA00005902"/>
    </source>
</evidence>
<dbReference type="InterPro" id="IPR002848">
    <property type="entry name" value="Translin_fam"/>
</dbReference>
<proteinExistence type="inferred from homology"/>
<evidence type="ECO:0000313" key="8">
    <source>
        <dbReference type="EMBL" id="GBN99544.1"/>
    </source>
</evidence>
<dbReference type="SUPFAM" id="SSF74784">
    <property type="entry name" value="Translin"/>
    <property type="match status" value="1"/>
</dbReference>
<dbReference type="InterPro" id="IPR036081">
    <property type="entry name" value="Translin_sf"/>
</dbReference>
<comment type="caution">
    <text evidence="8">The sequence shown here is derived from an EMBL/GenBank/DDBJ whole genome shotgun (WGS) entry which is preliminary data.</text>
</comment>
<evidence type="ECO:0000256" key="7">
    <source>
        <dbReference type="SAM" id="MobiDB-lite"/>
    </source>
</evidence>
<dbReference type="Pfam" id="PF01997">
    <property type="entry name" value="Translin"/>
    <property type="match status" value="1"/>
</dbReference>
<dbReference type="GO" id="GO:0043565">
    <property type="term" value="F:sequence-specific DNA binding"/>
    <property type="evidence" value="ECO:0007669"/>
    <property type="project" value="InterPro"/>
</dbReference>